<dbReference type="AlphaFoldDB" id="A0AAN8X4M1"/>
<gene>
    <name evidence="1" type="ORF">SK128_024545</name>
</gene>
<evidence type="ECO:0000313" key="2">
    <source>
        <dbReference type="Proteomes" id="UP001381693"/>
    </source>
</evidence>
<comment type="caution">
    <text evidence="1">The sequence shown here is derived from an EMBL/GenBank/DDBJ whole genome shotgun (WGS) entry which is preliminary data.</text>
</comment>
<evidence type="ECO:0000313" key="1">
    <source>
        <dbReference type="EMBL" id="KAK7077805.1"/>
    </source>
</evidence>
<name>A0AAN8X4M1_HALRR</name>
<keyword evidence="2" id="KW-1185">Reference proteome</keyword>
<accession>A0AAN8X4M1</accession>
<dbReference type="Proteomes" id="UP001381693">
    <property type="component" value="Unassembled WGS sequence"/>
</dbReference>
<sequence>MAIMEIHSESQKSFSAFELLCSNSVAELLSNIVFAQTSSYPVTTVSRIKGLLAAFAFTVDGKIVSAGTVHDQCQPLDNAIILSSFQEEELLIRALVHCHPVDDNVTSVPVLCELRPINMRT</sequence>
<protein>
    <submittedName>
        <fullName evidence="1">Uncharacterized protein</fullName>
    </submittedName>
</protein>
<proteinExistence type="predicted"/>
<dbReference type="EMBL" id="JAXCGZ010008238">
    <property type="protein sequence ID" value="KAK7077805.1"/>
    <property type="molecule type" value="Genomic_DNA"/>
</dbReference>
<reference evidence="1 2" key="1">
    <citation type="submission" date="2023-11" db="EMBL/GenBank/DDBJ databases">
        <title>Halocaridina rubra genome assembly.</title>
        <authorList>
            <person name="Smith C."/>
        </authorList>
    </citation>
    <scope>NUCLEOTIDE SEQUENCE [LARGE SCALE GENOMIC DNA]</scope>
    <source>
        <strain evidence="1">EP-1</strain>
        <tissue evidence="1">Whole</tissue>
    </source>
</reference>
<organism evidence="1 2">
    <name type="scientific">Halocaridina rubra</name>
    <name type="common">Hawaiian red shrimp</name>
    <dbReference type="NCBI Taxonomy" id="373956"/>
    <lineage>
        <taxon>Eukaryota</taxon>
        <taxon>Metazoa</taxon>
        <taxon>Ecdysozoa</taxon>
        <taxon>Arthropoda</taxon>
        <taxon>Crustacea</taxon>
        <taxon>Multicrustacea</taxon>
        <taxon>Malacostraca</taxon>
        <taxon>Eumalacostraca</taxon>
        <taxon>Eucarida</taxon>
        <taxon>Decapoda</taxon>
        <taxon>Pleocyemata</taxon>
        <taxon>Caridea</taxon>
        <taxon>Atyoidea</taxon>
        <taxon>Atyidae</taxon>
        <taxon>Halocaridina</taxon>
    </lineage>
</organism>